<comment type="caution">
    <text evidence="7">The sequence shown here is derived from an EMBL/GenBank/DDBJ whole genome shotgun (WGS) entry which is preliminary data.</text>
</comment>
<dbReference type="InterPro" id="IPR011707">
    <property type="entry name" value="Cu-oxidase-like_N"/>
</dbReference>
<feature type="domain" description="Plastocyanin-like" evidence="6">
    <location>
        <begin position="274"/>
        <end position="381"/>
    </location>
</feature>
<dbReference type="InterPro" id="IPR045087">
    <property type="entry name" value="Cu-oxidase_fam"/>
</dbReference>
<dbReference type="PANTHER" id="PTHR11709:SF394">
    <property type="entry name" value="FI03373P-RELATED"/>
    <property type="match status" value="1"/>
</dbReference>
<dbReference type="Gene3D" id="2.60.40.420">
    <property type="entry name" value="Cupredoxins - blue copper proteins"/>
    <property type="match status" value="2"/>
</dbReference>
<dbReference type="AlphaFoldDB" id="A0A5B2XLQ2"/>
<keyword evidence="3" id="KW-0186">Copper</keyword>
<dbReference type="Pfam" id="PF07731">
    <property type="entry name" value="Cu-oxidase_2"/>
    <property type="match status" value="1"/>
</dbReference>
<feature type="domain" description="Plastocyanin-like" evidence="5">
    <location>
        <begin position="560"/>
        <end position="658"/>
    </location>
</feature>
<proteinExistence type="predicted"/>
<dbReference type="InterPro" id="IPR008972">
    <property type="entry name" value="Cupredoxin"/>
</dbReference>
<evidence type="ECO:0000313" key="8">
    <source>
        <dbReference type="Proteomes" id="UP000323454"/>
    </source>
</evidence>
<dbReference type="GO" id="GO:0016491">
    <property type="term" value="F:oxidoreductase activity"/>
    <property type="evidence" value="ECO:0007669"/>
    <property type="project" value="UniProtKB-KW"/>
</dbReference>
<protein>
    <submittedName>
        <fullName evidence="7">Multicopper oxidase family protein</fullName>
    </submittedName>
</protein>
<feature type="transmembrane region" description="Helical" evidence="4">
    <location>
        <begin position="198"/>
        <end position="221"/>
    </location>
</feature>
<keyword evidence="8" id="KW-1185">Reference proteome</keyword>
<dbReference type="EMBL" id="VUOB01000015">
    <property type="protein sequence ID" value="KAA2263702.1"/>
    <property type="molecule type" value="Genomic_DNA"/>
</dbReference>
<keyword evidence="1" id="KW-0479">Metal-binding</keyword>
<accession>A0A5B2XLQ2</accession>
<feature type="transmembrane region" description="Helical" evidence="4">
    <location>
        <begin position="74"/>
        <end position="94"/>
    </location>
</feature>
<dbReference type="PROSITE" id="PS00080">
    <property type="entry name" value="MULTICOPPER_OXIDASE2"/>
    <property type="match status" value="1"/>
</dbReference>
<dbReference type="OrthoDB" id="345021at2"/>
<dbReference type="SUPFAM" id="SSF49503">
    <property type="entry name" value="Cupredoxins"/>
    <property type="match status" value="3"/>
</dbReference>
<feature type="transmembrane region" description="Helical" evidence="4">
    <location>
        <begin position="6"/>
        <end position="24"/>
    </location>
</feature>
<dbReference type="GO" id="GO:0005507">
    <property type="term" value="F:copper ion binding"/>
    <property type="evidence" value="ECO:0007669"/>
    <property type="project" value="InterPro"/>
</dbReference>
<dbReference type="RefSeq" id="WP_149849114.1">
    <property type="nucleotide sequence ID" value="NZ_VUOB01000015.1"/>
</dbReference>
<evidence type="ECO:0000259" key="6">
    <source>
        <dbReference type="Pfam" id="PF07732"/>
    </source>
</evidence>
<reference evidence="7 8" key="2">
    <citation type="submission" date="2019-09" db="EMBL/GenBank/DDBJ databases">
        <authorList>
            <person name="Jin C."/>
        </authorList>
    </citation>
    <scope>NUCLEOTIDE SEQUENCE [LARGE SCALE GENOMIC DNA]</scope>
    <source>
        <strain evidence="7 8">AN110305</strain>
    </source>
</reference>
<dbReference type="Proteomes" id="UP000323454">
    <property type="component" value="Unassembled WGS sequence"/>
</dbReference>
<reference evidence="7 8" key="1">
    <citation type="submission" date="2019-09" db="EMBL/GenBank/DDBJ databases">
        <title>Goodfellowia gen. nov., a new genus of the Pseudonocardineae related to Actinoalloteichus, containing Goodfellowia coeruleoviolacea gen. nov., comb. nov. gen. nov., comb. nov.</title>
        <authorList>
            <person name="Labeda D."/>
        </authorList>
    </citation>
    <scope>NUCLEOTIDE SEQUENCE [LARGE SCALE GENOMIC DNA]</scope>
    <source>
        <strain evidence="7 8">AN110305</strain>
    </source>
</reference>
<evidence type="ECO:0000256" key="3">
    <source>
        <dbReference type="ARBA" id="ARBA00023008"/>
    </source>
</evidence>
<sequence length="679" mass="71255">MYLIALTVELLSSVLLLLPLLLLAGAVRRLPGRPDIRRVVRTAKVAYRSLLAALPLVLAKLVVAVLLLRNGVEFAARPLLDLLVIGAPLVLTLLRTAPVLRGLVRTGGAPFDAAAPVTAQRRARLAAARFVLPARLLAVAGGASAVLALTVPTNSAMATVLGVFALVGLVVVVDVAQRERALTGRPSTLRWPRPLARLAAPLVLALAAAGCGAVGVTGSAMPAAMSMTDSAGHGGHAMPTVGPVRQVTDLAGGTLDGPVRRFTITASQARLPLASGATVDAWTFGGTLPGTPIRVRQGDVVEVTLVNHLSTPSVTIHWHGVDVPNAEDGVAGVTQDAVKPGGQFTYRFKANQVGTYWYHSHELANEQVTHGLFGLFVVDPADQANPADVDEALVYHDWSTDRGSRPAFGADDGVRTRAVAPGSRVRLRFVNADSATRTLAVAGGPWRLAALDGTDLHDPGELRDETVAVGGGGRADIALTMPDHPVRVSVDGAPDLGYVLSPDGHATIPAATGGRALDLTRYGTPTGTPFGAASRFDRTYLVDLDQGLGFHGGAFGFVFAMNGQVFPDVPMLTVREGDLVRVTFRNRTLADHPMHLHGHRVLLLSKDGVAVTGSPLWLDTVLVRPGETAEVAFRADNPGIWMDHCHDLGHAAGGMTMHLGYEGVRSPFTVGKDTGNMPE</sequence>
<keyword evidence="4" id="KW-1133">Transmembrane helix</keyword>
<keyword evidence="4" id="KW-0812">Transmembrane</keyword>
<name>A0A5B2XLQ2_9PSEU</name>
<dbReference type="PANTHER" id="PTHR11709">
    <property type="entry name" value="MULTI-COPPER OXIDASE"/>
    <property type="match status" value="1"/>
</dbReference>
<dbReference type="InterPro" id="IPR002355">
    <property type="entry name" value="Cu_oxidase_Cu_BS"/>
</dbReference>
<organism evidence="7 8">
    <name type="scientific">Solihabitans fulvus</name>
    <dbReference type="NCBI Taxonomy" id="1892852"/>
    <lineage>
        <taxon>Bacteria</taxon>
        <taxon>Bacillati</taxon>
        <taxon>Actinomycetota</taxon>
        <taxon>Actinomycetes</taxon>
        <taxon>Pseudonocardiales</taxon>
        <taxon>Pseudonocardiaceae</taxon>
        <taxon>Solihabitans</taxon>
    </lineage>
</organism>
<evidence type="ECO:0000259" key="5">
    <source>
        <dbReference type="Pfam" id="PF07731"/>
    </source>
</evidence>
<evidence type="ECO:0000256" key="2">
    <source>
        <dbReference type="ARBA" id="ARBA00023002"/>
    </source>
</evidence>
<gene>
    <name evidence="7" type="ORF">F0L68_09425</name>
</gene>
<keyword evidence="4" id="KW-0472">Membrane</keyword>
<evidence type="ECO:0000313" key="7">
    <source>
        <dbReference type="EMBL" id="KAA2263702.1"/>
    </source>
</evidence>
<feature type="transmembrane region" description="Helical" evidence="4">
    <location>
        <begin position="45"/>
        <end position="68"/>
    </location>
</feature>
<dbReference type="CDD" id="cd04202">
    <property type="entry name" value="CuRO_D2_2dMcoN_like"/>
    <property type="match status" value="1"/>
</dbReference>
<feature type="transmembrane region" description="Helical" evidence="4">
    <location>
        <begin position="156"/>
        <end position="177"/>
    </location>
</feature>
<feature type="transmembrane region" description="Helical" evidence="4">
    <location>
        <begin position="130"/>
        <end position="150"/>
    </location>
</feature>
<keyword evidence="2" id="KW-0560">Oxidoreductase</keyword>
<dbReference type="Pfam" id="PF07732">
    <property type="entry name" value="Cu-oxidase_3"/>
    <property type="match status" value="1"/>
</dbReference>
<evidence type="ECO:0000256" key="1">
    <source>
        <dbReference type="ARBA" id="ARBA00022723"/>
    </source>
</evidence>
<evidence type="ECO:0000256" key="4">
    <source>
        <dbReference type="SAM" id="Phobius"/>
    </source>
</evidence>
<dbReference type="InterPro" id="IPR011706">
    <property type="entry name" value="Cu-oxidase_C"/>
</dbReference>